<gene>
    <name evidence="1" type="ORF">VHP8226_02691</name>
</gene>
<dbReference type="PANTHER" id="PTHR11012:SF30">
    <property type="entry name" value="PROTEIN KINASE-LIKE DOMAIN-CONTAINING"/>
    <property type="match status" value="1"/>
</dbReference>
<sequence length="329" mass="38023">MSKFSSSLPESIELDGERFCVVNHEIIQPLWSDYGYLVRCFIEHPQIPSVILKSIQLPSEPAIAHPKGWNTPASHQRKLDSYQVEFNWYKNYASQQPLDWVPQCLMATKTNQRLDLILEDLKLIDCANSVEMPSQRHIKLAIEWLACFHAYWLGCAPERLWSRGTYWHLGTRQNEFEAMQQGRLKQAAPDIAERIYSCRYQTLVHGDAKLANFCFDNALSKTMAVDFQYVGQGIGVQDLVLLLTSALDFTDPQLSIEPWVDYYFEQLEAAVIIYHPTIDSSDLERCWRPLVGLAWADFQRFLLGWSPTHWKINPFTQNLVSVALDKHDL</sequence>
<proteinExistence type="predicted"/>
<dbReference type="RefSeq" id="WP_237485485.1">
    <property type="nucleotide sequence ID" value="NZ_CAKLCM010000002.1"/>
</dbReference>
<dbReference type="InterPro" id="IPR004119">
    <property type="entry name" value="EcKL"/>
</dbReference>
<dbReference type="SUPFAM" id="SSF56112">
    <property type="entry name" value="Protein kinase-like (PK-like)"/>
    <property type="match status" value="1"/>
</dbReference>
<comment type="caution">
    <text evidence="1">The sequence shown here is derived from an EMBL/GenBank/DDBJ whole genome shotgun (WGS) entry which is preliminary data.</text>
</comment>
<evidence type="ECO:0000313" key="1">
    <source>
        <dbReference type="EMBL" id="CAH0527403.1"/>
    </source>
</evidence>
<dbReference type="Proteomes" id="UP000838160">
    <property type="component" value="Unassembled WGS sequence"/>
</dbReference>
<dbReference type="Pfam" id="PF02958">
    <property type="entry name" value="EcKL"/>
    <property type="match status" value="1"/>
</dbReference>
<dbReference type="PANTHER" id="PTHR11012">
    <property type="entry name" value="PROTEIN KINASE-LIKE DOMAIN-CONTAINING"/>
    <property type="match status" value="1"/>
</dbReference>
<protein>
    <recommendedName>
        <fullName evidence="3">Choline kinase</fullName>
    </recommendedName>
</protein>
<reference evidence="1" key="1">
    <citation type="submission" date="2021-12" db="EMBL/GenBank/DDBJ databases">
        <authorList>
            <person name="Rodrigo-Torres L."/>
            <person name="Arahal R. D."/>
            <person name="Lucena T."/>
        </authorList>
    </citation>
    <scope>NUCLEOTIDE SEQUENCE</scope>
    <source>
        <strain evidence="1">CECT 8226</strain>
    </source>
</reference>
<organism evidence="1 2">
    <name type="scientific">Vibrio hippocampi</name>
    <dbReference type="NCBI Taxonomy" id="654686"/>
    <lineage>
        <taxon>Bacteria</taxon>
        <taxon>Pseudomonadati</taxon>
        <taxon>Pseudomonadota</taxon>
        <taxon>Gammaproteobacteria</taxon>
        <taxon>Vibrionales</taxon>
        <taxon>Vibrionaceae</taxon>
        <taxon>Vibrio</taxon>
    </lineage>
</organism>
<evidence type="ECO:0008006" key="3">
    <source>
        <dbReference type="Google" id="ProtNLM"/>
    </source>
</evidence>
<dbReference type="InterPro" id="IPR011009">
    <property type="entry name" value="Kinase-like_dom_sf"/>
</dbReference>
<dbReference type="EMBL" id="CAKLCM010000002">
    <property type="protein sequence ID" value="CAH0527403.1"/>
    <property type="molecule type" value="Genomic_DNA"/>
</dbReference>
<name>A0ABM8ZKL8_9VIBR</name>
<dbReference type="Gene3D" id="3.90.1200.10">
    <property type="match status" value="1"/>
</dbReference>
<accession>A0ABM8ZKL8</accession>
<evidence type="ECO:0000313" key="2">
    <source>
        <dbReference type="Proteomes" id="UP000838160"/>
    </source>
</evidence>
<keyword evidence="2" id="KW-1185">Reference proteome</keyword>